<dbReference type="AlphaFoldDB" id="S6A4M8"/>
<accession>S6A4M8</accession>
<protein>
    <submittedName>
        <fullName evidence="1">Uncharacterized protein</fullName>
    </submittedName>
</protein>
<proteinExistence type="predicted"/>
<evidence type="ECO:0000313" key="2">
    <source>
        <dbReference type="Proteomes" id="UP000015620"/>
    </source>
</evidence>
<dbReference type="STRING" id="1291379.TPE_2087"/>
<sequence>MFFIKNGFIIIFFSRRLFSKKDFCVILKKYIKHIMDTVKVPSPLQGVYNNYENVANVYAHFAGSSRRGCRGKP</sequence>
<dbReference type="KEGG" id="tped:TPE_2087"/>
<reference evidence="1 2" key="1">
    <citation type="journal article" date="2013" name="PLoS ONE">
        <title>Genome-Wide Relatedness of Treponema pedis, from Gingiva and Necrotic Skin Lesions of Pigs, with the Human Oral Pathogen Treponema denticola.</title>
        <authorList>
            <person name="Svartstrom O."/>
            <person name="Mushtaq M."/>
            <person name="Pringle M."/>
            <person name="Segerman B."/>
        </authorList>
    </citation>
    <scope>NUCLEOTIDE SEQUENCE [LARGE SCALE GENOMIC DNA]</scope>
    <source>
        <strain evidence="1">T A4</strain>
    </source>
</reference>
<dbReference type="Proteomes" id="UP000015620">
    <property type="component" value="Chromosome"/>
</dbReference>
<gene>
    <name evidence="1" type="ORF">TPE_2087</name>
</gene>
<evidence type="ECO:0000313" key="1">
    <source>
        <dbReference type="EMBL" id="AGT44561.1"/>
    </source>
</evidence>
<dbReference type="HOGENOM" id="CLU_2703749_0_0_12"/>
<keyword evidence="2" id="KW-1185">Reference proteome</keyword>
<name>S6A4M8_9SPIR</name>
<dbReference type="EMBL" id="CP004120">
    <property type="protein sequence ID" value="AGT44561.1"/>
    <property type="molecule type" value="Genomic_DNA"/>
</dbReference>
<organism evidence="1 2">
    <name type="scientific">Treponema pedis str. T A4</name>
    <dbReference type="NCBI Taxonomy" id="1291379"/>
    <lineage>
        <taxon>Bacteria</taxon>
        <taxon>Pseudomonadati</taxon>
        <taxon>Spirochaetota</taxon>
        <taxon>Spirochaetia</taxon>
        <taxon>Spirochaetales</taxon>
        <taxon>Treponemataceae</taxon>
        <taxon>Treponema</taxon>
    </lineage>
</organism>